<dbReference type="EMBL" id="BKCJ011861374">
    <property type="protein sequence ID" value="GFD59121.1"/>
    <property type="molecule type" value="Genomic_DNA"/>
</dbReference>
<gene>
    <name evidence="1" type="ORF">Tci_931090</name>
</gene>
<sequence length="73" mass="7801">DHDQWTDVAGSQFCQNSSLATNAAVAKCAPQAYAQGEHDSAEHARSELPRACAGMRSGSYQVLPHLQSTTIDL</sequence>
<reference evidence="1" key="1">
    <citation type="journal article" date="2019" name="Sci. Rep.">
        <title>Draft genome of Tanacetum cinerariifolium, the natural source of mosquito coil.</title>
        <authorList>
            <person name="Yamashiro T."/>
            <person name="Shiraishi A."/>
            <person name="Satake H."/>
            <person name="Nakayama K."/>
        </authorList>
    </citation>
    <scope>NUCLEOTIDE SEQUENCE</scope>
</reference>
<proteinExistence type="predicted"/>
<accession>A0A699XQC6</accession>
<dbReference type="AlphaFoldDB" id="A0A699XQC6"/>
<comment type="caution">
    <text evidence="1">The sequence shown here is derived from an EMBL/GenBank/DDBJ whole genome shotgun (WGS) entry which is preliminary data.</text>
</comment>
<feature type="non-terminal residue" evidence="1">
    <location>
        <position position="1"/>
    </location>
</feature>
<organism evidence="1">
    <name type="scientific">Tanacetum cinerariifolium</name>
    <name type="common">Dalmatian daisy</name>
    <name type="synonym">Chrysanthemum cinerariifolium</name>
    <dbReference type="NCBI Taxonomy" id="118510"/>
    <lineage>
        <taxon>Eukaryota</taxon>
        <taxon>Viridiplantae</taxon>
        <taxon>Streptophyta</taxon>
        <taxon>Embryophyta</taxon>
        <taxon>Tracheophyta</taxon>
        <taxon>Spermatophyta</taxon>
        <taxon>Magnoliopsida</taxon>
        <taxon>eudicotyledons</taxon>
        <taxon>Gunneridae</taxon>
        <taxon>Pentapetalae</taxon>
        <taxon>asterids</taxon>
        <taxon>campanulids</taxon>
        <taxon>Asterales</taxon>
        <taxon>Asteraceae</taxon>
        <taxon>Asteroideae</taxon>
        <taxon>Anthemideae</taxon>
        <taxon>Anthemidinae</taxon>
        <taxon>Tanacetum</taxon>
    </lineage>
</organism>
<protein>
    <submittedName>
        <fullName evidence="1">Uncharacterized protein</fullName>
    </submittedName>
</protein>
<evidence type="ECO:0000313" key="1">
    <source>
        <dbReference type="EMBL" id="GFD59121.1"/>
    </source>
</evidence>
<name>A0A699XQC6_TANCI</name>